<dbReference type="KEGG" id="hch:HCH_00502"/>
<evidence type="ECO:0000313" key="3">
    <source>
        <dbReference type="EMBL" id="ABC27409.1"/>
    </source>
</evidence>
<dbReference type="eggNOG" id="ENOG5032YWX">
    <property type="taxonomic scope" value="Bacteria"/>
</dbReference>
<feature type="domain" description="Ice-binding protein C-terminal" evidence="2">
    <location>
        <begin position="217"/>
        <end position="239"/>
    </location>
</feature>
<dbReference type="NCBIfam" id="NF041927">
    <property type="entry name" value="Xrt_dep_XDP1"/>
    <property type="match status" value="1"/>
</dbReference>
<dbReference type="InterPro" id="IPR013424">
    <property type="entry name" value="Ice-binding_C"/>
</dbReference>
<name>Q2SPL5_HAHCH</name>
<sequence length="243" mass="26284">MFKFIAKSVLVSGLTVSSAFASTISWDLNDGVAYGSYNSSISYSKDGLNLTVTAWSDTKGSSDNKVEDARLGRWDGLGVCNDDEYRADRCASPEHSTDNDSGYGADYDMIMLSFSEAVNLSSFKNGWYYSDSDVSLLAYTGGASAYDLNDKEWSNLLGDGWSVAGNYADTKKNETATGTDMASKFWLIGAYNPAFGGSWSSYNDHFKLRHVTIETIDVPEPATVALIGLGLAGFGLSRRRKAA</sequence>
<dbReference type="AlphaFoldDB" id="Q2SPL5"/>
<accession>Q2SPL5</accession>
<keyword evidence="4" id="KW-1185">Reference proteome</keyword>
<reference evidence="3 4" key="1">
    <citation type="journal article" date="2005" name="Nucleic Acids Res.">
        <title>Genomic blueprint of Hahella chejuensis, a marine microbe producing an algicidal agent.</title>
        <authorList>
            <person name="Jeong H."/>
            <person name="Yim J.H."/>
            <person name="Lee C."/>
            <person name="Choi S.-H."/>
            <person name="Park Y.K."/>
            <person name="Yoon S.H."/>
            <person name="Hur C.-G."/>
            <person name="Kang H.-Y."/>
            <person name="Kim D."/>
            <person name="Lee H.H."/>
            <person name="Park K.H."/>
            <person name="Park S.-H."/>
            <person name="Park H.-S."/>
            <person name="Lee H.K."/>
            <person name="Oh T.K."/>
            <person name="Kim J.F."/>
        </authorList>
    </citation>
    <scope>NUCLEOTIDE SEQUENCE [LARGE SCALE GENOMIC DNA]</scope>
    <source>
        <strain evidence="3 4">KCTC 2396</strain>
    </source>
</reference>
<dbReference type="Pfam" id="PF07589">
    <property type="entry name" value="PEP-CTERM"/>
    <property type="match status" value="1"/>
</dbReference>
<dbReference type="HOGENOM" id="CLU_989166_0_0_6"/>
<feature type="signal peptide" evidence="1">
    <location>
        <begin position="1"/>
        <end position="21"/>
    </location>
</feature>
<evidence type="ECO:0000259" key="2">
    <source>
        <dbReference type="Pfam" id="PF07589"/>
    </source>
</evidence>
<organism evidence="3 4">
    <name type="scientific">Hahella chejuensis (strain KCTC 2396)</name>
    <dbReference type="NCBI Taxonomy" id="349521"/>
    <lineage>
        <taxon>Bacteria</taxon>
        <taxon>Pseudomonadati</taxon>
        <taxon>Pseudomonadota</taxon>
        <taxon>Gammaproteobacteria</taxon>
        <taxon>Oceanospirillales</taxon>
        <taxon>Hahellaceae</taxon>
        <taxon>Hahella</taxon>
    </lineage>
</organism>
<keyword evidence="1" id="KW-0732">Signal</keyword>
<evidence type="ECO:0000313" key="4">
    <source>
        <dbReference type="Proteomes" id="UP000000238"/>
    </source>
</evidence>
<protein>
    <recommendedName>
        <fullName evidence="2">Ice-binding protein C-terminal domain-containing protein</fullName>
    </recommendedName>
</protein>
<evidence type="ECO:0000256" key="1">
    <source>
        <dbReference type="SAM" id="SignalP"/>
    </source>
</evidence>
<dbReference type="InterPro" id="IPR049672">
    <property type="entry name" value="Xrt_dep_XDP1"/>
</dbReference>
<dbReference type="OrthoDB" id="6117416at2"/>
<dbReference type="EMBL" id="CP000155">
    <property type="protein sequence ID" value="ABC27409.1"/>
    <property type="molecule type" value="Genomic_DNA"/>
</dbReference>
<gene>
    <name evidence="3" type="ordered locus">HCH_00502</name>
</gene>
<dbReference type="Proteomes" id="UP000000238">
    <property type="component" value="Chromosome"/>
</dbReference>
<dbReference type="NCBIfam" id="TIGR02595">
    <property type="entry name" value="PEP_CTERM"/>
    <property type="match status" value="1"/>
</dbReference>
<proteinExistence type="predicted"/>
<dbReference type="RefSeq" id="WP_011394486.1">
    <property type="nucleotide sequence ID" value="NC_007645.1"/>
</dbReference>
<feature type="chain" id="PRO_5004215735" description="Ice-binding protein C-terminal domain-containing protein" evidence="1">
    <location>
        <begin position="22"/>
        <end position="243"/>
    </location>
</feature>